<evidence type="ECO:0000313" key="3">
    <source>
        <dbReference type="Proteomes" id="UP000663882"/>
    </source>
</evidence>
<comment type="caution">
    <text evidence="2">The sequence shown here is derived from an EMBL/GenBank/DDBJ whole genome shotgun (WGS) entry which is preliminary data.</text>
</comment>
<feature type="coiled-coil region" evidence="1">
    <location>
        <begin position="33"/>
        <end position="141"/>
    </location>
</feature>
<reference evidence="2" key="1">
    <citation type="submission" date="2021-02" db="EMBL/GenBank/DDBJ databases">
        <authorList>
            <person name="Nowell W R."/>
        </authorList>
    </citation>
    <scope>NUCLEOTIDE SEQUENCE</scope>
</reference>
<dbReference type="AlphaFoldDB" id="A0A815K7G1"/>
<gene>
    <name evidence="2" type="ORF">RFH988_LOCUS34103</name>
</gene>
<evidence type="ECO:0008006" key="4">
    <source>
        <dbReference type="Google" id="ProtNLM"/>
    </source>
</evidence>
<proteinExistence type="predicted"/>
<accession>A0A815K7G1</accession>
<dbReference type="EMBL" id="CAJNOO010004578">
    <property type="protein sequence ID" value="CAF1386133.1"/>
    <property type="molecule type" value="Genomic_DNA"/>
</dbReference>
<dbReference type="OrthoDB" id="10063930at2759"/>
<evidence type="ECO:0000313" key="2">
    <source>
        <dbReference type="EMBL" id="CAF1386133.1"/>
    </source>
</evidence>
<protein>
    <recommendedName>
        <fullName evidence="4">B box-type domain-containing protein</fullName>
    </recommendedName>
</protein>
<evidence type="ECO:0000256" key="1">
    <source>
        <dbReference type="SAM" id="Coils"/>
    </source>
</evidence>
<keyword evidence="1" id="KW-0175">Coiled coil</keyword>
<feature type="non-terminal residue" evidence="2">
    <location>
        <position position="1"/>
    </location>
</feature>
<dbReference type="Proteomes" id="UP000663882">
    <property type="component" value="Unassembled WGS sequence"/>
</dbReference>
<organism evidence="2 3">
    <name type="scientific">Rotaria sordida</name>
    <dbReference type="NCBI Taxonomy" id="392033"/>
    <lineage>
        <taxon>Eukaryota</taxon>
        <taxon>Metazoa</taxon>
        <taxon>Spiralia</taxon>
        <taxon>Gnathifera</taxon>
        <taxon>Rotifera</taxon>
        <taxon>Eurotatoria</taxon>
        <taxon>Bdelloidea</taxon>
        <taxon>Philodinida</taxon>
        <taxon>Philodinidae</taxon>
        <taxon>Rotaria</taxon>
    </lineage>
</organism>
<sequence>MTTITPNDRGKCFACNKEKLIYSCEGCSKKFCLKDLTEHRQQLSKQFEEIENDRNELHQTLVEQKQDLKKFSLIQQVDKWEEDSLQKIKQTAEECRQILIEHKNKHFIEIEKKLSQLTEQLKEIRQENEFNEIDLEQMKTTLATLAEELVQPPDIKIEQDSTSFINKISIFVSSASGDQAKDTPNIVGGRMQVTNIDSTQKWITKNEWGEKSAYEVVISDSCN</sequence>
<name>A0A815K7G1_9BILA</name>